<evidence type="ECO:0000313" key="7">
    <source>
        <dbReference type="EMBL" id="AGA76921.1"/>
    </source>
</evidence>
<dbReference type="STRING" id="926556.Echvi_0643"/>
<dbReference type="Pfam" id="PF00291">
    <property type="entry name" value="PALP"/>
    <property type="match status" value="1"/>
</dbReference>
<dbReference type="HOGENOM" id="CLU_048897_0_0_10"/>
<keyword evidence="3 5" id="KW-0663">Pyridoxal phosphate</keyword>
<dbReference type="SUPFAM" id="SSF53686">
    <property type="entry name" value="Tryptophan synthase beta subunit-like PLP-dependent enzymes"/>
    <property type="match status" value="1"/>
</dbReference>
<dbReference type="InterPro" id="IPR036052">
    <property type="entry name" value="TrpB-like_PALP_sf"/>
</dbReference>
<feature type="active site" description="Nucleophile" evidence="4">
    <location>
        <position position="71"/>
    </location>
</feature>
<reference evidence="8" key="1">
    <citation type="submission" date="2012-02" db="EMBL/GenBank/DDBJ databases">
        <title>The complete genome of Echinicola vietnamensis DSM 17526.</title>
        <authorList>
            <person name="Lucas S."/>
            <person name="Copeland A."/>
            <person name="Lapidus A."/>
            <person name="Glavina del Rio T."/>
            <person name="Dalin E."/>
            <person name="Tice H."/>
            <person name="Bruce D."/>
            <person name="Goodwin L."/>
            <person name="Pitluck S."/>
            <person name="Peters L."/>
            <person name="Ovchinnikova G."/>
            <person name="Teshima H."/>
            <person name="Kyrpides N."/>
            <person name="Mavromatis K."/>
            <person name="Ivanova N."/>
            <person name="Brettin T."/>
            <person name="Detter J.C."/>
            <person name="Han C."/>
            <person name="Larimer F."/>
            <person name="Land M."/>
            <person name="Hauser L."/>
            <person name="Markowitz V."/>
            <person name="Cheng J.-F."/>
            <person name="Hugenholtz P."/>
            <person name="Woyke T."/>
            <person name="Wu D."/>
            <person name="Brambilla E."/>
            <person name="Klenk H.-P."/>
            <person name="Eisen J.A."/>
        </authorList>
    </citation>
    <scope>NUCLEOTIDE SEQUENCE [LARGE SCALE GENOMIC DNA]</scope>
    <source>
        <strain evidence="8">DSM 17526 / LMG 23754 / KMM 6221</strain>
    </source>
</reference>
<dbReference type="KEGG" id="evi:Echvi_0643"/>
<comment type="cofactor">
    <cofactor evidence="1">
        <name>pyridoxal 5'-phosphate</name>
        <dbReference type="ChEBI" id="CHEBI:597326"/>
    </cofactor>
</comment>
<sequence length="309" mass="34027">MLISVLETKNHITQEVFLPEIKEMGVRLFVKRLDKIHPLASGNKFYKLKYNLEAAKQSGNSTVLTFGGAFSNHILATAASAEAAGLKSIGIIRGECPAEPNPTLKQARANGMTLSFMDRTTYRKKHEKEIIDRLQEEFGNFYLIPEGGTNALAIKGTAEILTDEDQTMDFICCSIGTGGTIAGLIKSAMPHQKVLGFSALKGEFIHQEIANLLQAHEIPSQNQYALFSTYHFGGYAKHKPELIAFIKKFKQATGIPLDPVYTGKLFYGVMDNIKSSFFPPGSHILLIHSGGLQGIQGFNQRFGETLETE</sequence>
<keyword evidence="8" id="KW-1185">Reference proteome</keyword>
<comment type="similarity">
    <text evidence="2">Belongs to the ACC deaminase/D-cysteine desulfhydrase family.</text>
</comment>
<evidence type="ECO:0000256" key="5">
    <source>
        <dbReference type="PIRSR" id="PIRSR006278-2"/>
    </source>
</evidence>
<name>L0FVY4_ECHVK</name>
<accession>L0FVY4</accession>
<dbReference type="PATRIC" id="fig|926556.3.peg.636"/>
<dbReference type="Proteomes" id="UP000010796">
    <property type="component" value="Chromosome"/>
</dbReference>
<evidence type="ECO:0000259" key="6">
    <source>
        <dbReference type="Pfam" id="PF00291"/>
    </source>
</evidence>
<proteinExistence type="inferred from homology"/>
<dbReference type="PANTHER" id="PTHR43780">
    <property type="entry name" value="1-AMINOCYCLOPROPANE-1-CARBOXYLATE DEAMINASE-RELATED"/>
    <property type="match status" value="1"/>
</dbReference>
<protein>
    <submittedName>
        <fullName evidence="7">1-aminocyclopropane-1-carboxylate deaminase</fullName>
    </submittedName>
</protein>
<dbReference type="GO" id="GO:0019148">
    <property type="term" value="F:D-cysteine desulfhydrase activity"/>
    <property type="evidence" value="ECO:0007669"/>
    <property type="project" value="TreeGrafter"/>
</dbReference>
<feature type="modified residue" description="N6-(pyridoxal phosphate)lysine" evidence="5">
    <location>
        <position position="44"/>
    </location>
</feature>
<evidence type="ECO:0000256" key="3">
    <source>
        <dbReference type="ARBA" id="ARBA00022898"/>
    </source>
</evidence>
<evidence type="ECO:0000256" key="2">
    <source>
        <dbReference type="ARBA" id="ARBA00008639"/>
    </source>
</evidence>
<dbReference type="Gene3D" id="3.40.50.1100">
    <property type="match status" value="2"/>
</dbReference>
<dbReference type="EMBL" id="CP003346">
    <property type="protein sequence ID" value="AGA76921.1"/>
    <property type="molecule type" value="Genomic_DNA"/>
</dbReference>
<dbReference type="eggNOG" id="COG2515">
    <property type="taxonomic scope" value="Bacteria"/>
</dbReference>
<dbReference type="OrthoDB" id="9801249at2"/>
<dbReference type="PANTHER" id="PTHR43780:SF2">
    <property type="entry name" value="1-AMINOCYCLOPROPANE-1-CARBOXYLATE DEAMINASE-RELATED"/>
    <property type="match status" value="1"/>
</dbReference>
<dbReference type="PIRSF" id="PIRSF006278">
    <property type="entry name" value="ACCD_DCysDesulf"/>
    <property type="match status" value="1"/>
</dbReference>
<gene>
    <name evidence="7" type="ordered locus">Echvi_0643</name>
</gene>
<feature type="domain" description="Tryptophan synthase beta chain-like PALP" evidence="6">
    <location>
        <begin position="16"/>
        <end position="290"/>
    </location>
</feature>
<evidence type="ECO:0000256" key="4">
    <source>
        <dbReference type="PIRSR" id="PIRSR006278-1"/>
    </source>
</evidence>
<dbReference type="InterPro" id="IPR027278">
    <property type="entry name" value="ACCD_DCysDesulf"/>
</dbReference>
<dbReference type="RefSeq" id="WP_015264487.1">
    <property type="nucleotide sequence ID" value="NC_019904.1"/>
</dbReference>
<dbReference type="AlphaFoldDB" id="L0FVY4"/>
<evidence type="ECO:0000256" key="1">
    <source>
        <dbReference type="ARBA" id="ARBA00001933"/>
    </source>
</evidence>
<evidence type="ECO:0000313" key="8">
    <source>
        <dbReference type="Proteomes" id="UP000010796"/>
    </source>
</evidence>
<dbReference type="InterPro" id="IPR001926">
    <property type="entry name" value="TrpB-like_PALP"/>
</dbReference>
<organism evidence="7 8">
    <name type="scientific">Echinicola vietnamensis (strain DSM 17526 / LMG 23754 / KMM 6221)</name>
    <dbReference type="NCBI Taxonomy" id="926556"/>
    <lineage>
        <taxon>Bacteria</taxon>
        <taxon>Pseudomonadati</taxon>
        <taxon>Bacteroidota</taxon>
        <taxon>Cytophagia</taxon>
        <taxon>Cytophagales</taxon>
        <taxon>Cyclobacteriaceae</taxon>
        <taxon>Echinicola</taxon>
    </lineage>
</organism>